<reference evidence="1" key="1">
    <citation type="submission" date="2009-04" db="EMBL/GenBank/DDBJ databases">
        <authorList>
            <person name="Weinstock G."/>
            <person name="Sodergren E."/>
            <person name="Clifton S."/>
            <person name="Fulton L."/>
            <person name="Fulton B."/>
            <person name="Courtney L."/>
            <person name="Fronick C."/>
            <person name="Harrison M."/>
            <person name="Strong C."/>
            <person name="Farmer C."/>
            <person name="Delahaunty K."/>
            <person name="Markovic C."/>
            <person name="Hall O."/>
            <person name="Minx P."/>
            <person name="Tomlinson C."/>
            <person name="Mitreva M."/>
            <person name="Nelson J."/>
            <person name="Hou S."/>
            <person name="Wollam A."/>
            <person name="Pepin K.H."/>
            <person name="Johnson M."/>
            <person name="Bhonagiri V."/>
            <person name="Nash W.E."/>
            <person name="Warren W."/>
            <person name="Chinwalla A."/>
            <person name="Mardis E.R."/>
            <person name="Wilson R.K."/>
        </authorList>
    </citation>
    <scope>NUCLEOTIDE SEQUENCE [LARGE SCALE GENOMIC DNA]</scope>
    <source>
        <strain evidence="1">DSM 14600</strain>
    </source>
</reference>
<evidence type="ECO:0000313" key="2">
    <source>
        <dbReference type="Proteomes" id="UP000003494"/>
    </source>
</evidence>
<sequence>MQLVCAEGISIADRCRFPWLVQKPEKHEQESNFFINLWKIVNNLCYSIVPVGQCHGKTP</sequence>
<dbReference type="STRING" id="626523.GCWU000342_01552"/>
<dbReference type="Proteomes" id="UP000003494">
    <property type="component" value="Unassembled WGS sequence"/>
</dbReference>
<proteinExistence type="predicted"/>
<name>C4GC65_9FIRM</name>
<keyword evidence="2" id="KW-1185">Reference proteome</keyword>
<dbReference type="EMBL" id="ACIP02000003">
    <property type="protein sequence ID" value="EEP28007.1"/>
    <property type="molecule type" value="Genomic_DNA"/>
</dbReference>
<accession>C4GC65</accession>
<organism evidence="1 2">
    <name type="scientific">Shuttleworthella satelles DSM 14600</name>
    <dbReference type="NCBI Taxonomy" id="626523"/>
    <lineage>
        <taxon>Bacteria</taxon>
        <taxon>Bacillati</taxon>
        <taxon>Bacillota</taxon>
        <taxon>Clostridia</taxon>
        <taxon>Lachnospirales</taxon>
        <taxon>Lachnospiraceae</taxon>
        <taxon>Shuttleworthella</taxon>
    </lineage>
</organism>
<protein>
    <submittedName>
        <fullName evidence="1">Uncharacterized protein</fullName>
    </submittedName>
</protein>
<comment type="caution">
    <text evidence="1">The sequence shown here is derived from an EMBL/GenBank/DDBJ whole genome shotgun (WGS) entry which is preliminary data.</text>
</comment>
<dbReference type="AlphaFoldDB" id="C4GC65"/>
<gene>
    <name evidence="1" type="ORF">GCWU000342_01552</name>
</gene>
<evidence type="ECO:0000313" key="1">
    <source>
        <dbReference type="EMBL" id="EEP28007.1"/>
    </source>
</evidence>
<dbReference type="HOGENOM" id="CLU_2958245_0_0_9"/>